<gene>
    <name evidence="4" type="ORF">Tci_404887</name>
</gene>
<organism evidence="4">
    <name type="scientific">Tanacetum cinerariifolium</name>
    <name type="common">Dalmatian daisy</name>
    <name type="synonym">Chrysanthemum cinerariifolium</name>
    <dbReference type="NCBI Taxonomy" id="118510"/>
    <lineage>
        <taxon>Eukaryota</taxon>
        <taxon>Viridiplantae</taxon>
        <taxon>Streptophyta</taxon>
        <taxon>Embryophyta</taxon>
        <taxon>Tracheophyta</taxon>
        <taxon>Spermatophyta</taxon>
        <taxon>Magnoliopsida</taxon>
        <taxon>eudicotyledons</taxon>
        <taxon>Gunneridae</taxon>
        <taxon>Pentapetalae</taxon>
        <taxon>asterids</taxon>
        <taxon>campanulids</taxon>
        <taxon>Asterales</taxon>
        <taxon>Asteraceae</taxon>
        <taxon>Asteroideae</taxon>
        <taxon>Anthemideae</taxon>
        <taxon>Anthemidinae</taxon>
        <taxon>Tanacetum</taxon>
    </lineage>
</organism>
<dbReference type="Pfam" id="PF14244">
    <property type="entry name" value="Retrotran_gag_3"/>
    <property type="match status" value="1"/>
</dbReference>
<dbReference type="InterPro" id="IPR029472">
    <property type="entry name" value="Copia-like_N"/>
</dbReference>
<evidence type="ECO:0000256" key="1">
    <source>
        <dbReference type="SAM" id="MobiDB-lite"/>
    </source>
</evidence>
<dbReference type="InterPro" id="IPR057670">
    <property type="entry name" value="SH3_retrovirus"/>
</dbReference>
<evidence type="ECO:0000259" key="3">
    <source>
        <dbReference type="Pfam" id="PF25597"/>
    </source>
</evidence>
<comment type="caution">
    <text evidence="4">The sequence shown here is derived from an EMBL/GenBank/DDBJ whole genome shotgun (WGS) entry which is preliminary data.</text>
</comment>
<dbReference type="PANTHER" id="PTHR34222">
    <property type="entry name" value="GAG_PRE-INTEGRS DOMAIN-CONTAINING PROTEIN"/>
    <property type="match status" value="1"/>
</dbReference>
<reference evidence="4" key="1">
    <citation type="journal article" date="2019" name="Sci. Rep.">
        <title>Draft genome of Tanacetum cinerariifolium, the natural source of mosquito coil.</title>
        <authorList>
            <person name="Yamashiro T."/>
            <person name="Shiraishi A."/>
            <person name="Satake H."/>
            <person name="Nakayama K."/>
        </authorList>
    </citation>
    <scope>NUCLEOTIDE SEQUENCE</scope>
</reference>
<name>A0A699HIG3_TANCI</name>
<dbReference type="PANTHER" id="PTHR34222:SF99">
    <property type="entry name" value="PROTEIN, PUTATIVE-RELATED"/>
    <property type="match status" value="1"/>
</dbReference>
<feature type="compositionally biased region" description="Polar residues" evidence="1">
    <location>
        <begin position="512"/>
        <end position="526"/>
    </location>
</feature>
<feature type="non-terminal residue" evidence="4">
    <location>
        <position position="1"/>
    </location>
</feature>
<sequence length="543" mass="62619">NFHGWSRNIKMALGAKMRLGFTDGSCVKPTSDHDDLQRWIRCDYMSNGPLVYQLERELSKISQGNLSIASYFNKLKKCWDELHNINGMPTCDCGKMRECTCSVLEKFSLRDSNFKLIQFLMKLNDEYESIRSQILAMDPLPTVNKAYYIVQQIKKHKQVTNHVFEPIVIFANMNNKNNSNGRRENNKGNMNEIKGETKNEISFRKVCPNYGQEGHLFEQCFERLGYPDWYKGKKAKKNNRLAAHVNLGFDEHLEKLLQMRKEDLTTNQIVAVGKGSKNLYIYKPTLDQATYDAQVSAFCKTYQNVILVLCFNKNAFSNSVSKHSVDIKIFHERLPFQRSTSIVKNPFDLIHVDLWGTFKHPAQDGAHYFYTIVDDHTIATWTYWFILRLKFMIWYDHLRIIGCLCYAAVTVPQKDTFDNRGIKCVLLGYPMNQKGYKLYNLQTQVFNNSDVVFKEDVFPFKDSIKPEASVFILDFPSFGDEFSPENTQTPIIPDPAVVIPNTHIPPKPDNGNFDSSTTPIPQNANSIPLEPTKRSTRQSTRPV</sequence>
<dbReference type="EMBL" id="BKCJ010169576">
    <property type="protein sequence ID" value="GEY32913.1"/>
    <property type="molecule type" value="Genomic_DNA"/>
</dbReference>
<feature type="domain" description="Retrotransposon Copia-like N-terminal" evidence="2">
    <location>
        <begin position="1"/>
        <end position="30"/>
    </location>
</feature>
<feature type="region of interest" description="Disordered" evidence="1">
    <location>
        <begin position="501"/>
        <end position="543"/>
    </location>
</feature>
<proteinExistence type="predicted"/>
<protein>
    <submittedName>
        <fullName evidence="4">Uncharacterized protein</fullName>
    </submittedName>
</protein>
<dbReference type="Pfam" id="PF25597">
    <property type="entry name" value="SH3_retrovirus"/>
    <property type="match status" value="1"/>
</dbReference>
<evidence type="ECO:0000313" key="4">
    <source>
        <dbReference type="EMBL" id="GEY32913.1"/>
    </source>
</evidence>
<dbReference type="AlphaFoldDB" id="A0A699HIG3"/>
<evidence type="ECO:0000259" key="2">
    <source>
        <dbReference type="Pfam" id="PF14244"/>
    </source>
</evidence>
<accession>A0A699HIG3</accession>
<feature type="domain" description="Retroviral polymerase SH3-like" evidence="3">
    <location>
        <begin position="403"/>
        <end position="463"/>
    </location>
</feature>